<evidence type="ECO:0000256" key="2">
    <source>
        <dbReference type="ARBA" id="ARBA00022737"/>
    </source>
</evidence>
<dbReference type="PANTHER" id="PTHR10891">
    <property type="entry name" value="EF-HAND CALCIUM-BINDING DOMAIN CONTAINING PROTEIN"/>
    <property type="match status" value="1"/>
</dbReference>
<name>A0A8S0QT24_OLEEU</name>
<keyword evidence="2" id="KW-0677">Repeat</keyword>
<gene>
    <name evidence="5" type="ORF">OLEA9_A020249</name>
</gene>
<dbReference type="OrthoDB" id="26525at2759"/>
<feature type="domain" description="EF-hand" evidence="4">
    <location>
        <begin position="1"/>
        <end position="35"/>
    </location>
</feature>
<dbReference type="Proteomes" id="UP000594638">
    <property type="component" value="Unassembled WGS sequence"/>
</dbReference>
<dbReference type="PROSITE" id="PS00018">
    <property type="entry name" value="EF_HAND_1"/>
    <property type="match status" value="2"/>
</dbReference>
<protein>
    <submittedName>
        <fullName evidence="5">Probable calcium-binding CML31</fullName>
    </submittedName>
</protein>
<accession>A0A8S0QT24</accession>
<proteinExistence type="predicted"/>
<dbReference type="InterPro" id="IPR002048">
    <property type="entry name" value="EF_hand_dom"/>
</dbReference>
<feature type="domain" description="EF-hand" evidence="4">
    <location>
        <begin position="72"/>
        <end position="107"/>
    </location>
</feature>
<dbReference type="SMART" id="SM00054">
    <property type="entry name" value="EFh"/>
    <property type="match status" value="3"/>
</dbReference>
<dbReference type="InterPro" id="IPR011992">
    <property type="entry name" value="EF-hand-dom_pair"/>
</dbReference>
<dbReference type="AlphaFoldDB" id="A0A8S0QT24"/>
<dbReference type="SUPFAM" id="SSF47473">
    <property type="entry name" value="EF-hand"/>
    <property type="match status" value="1"/>
</dbReference>
<feature type="domain" description="EF-hand" evidence="4">
    <location>
        <begin position="108"/>
        <end position="139"/>
    </location>
</feature>
<dbReference type="InterPro" id="IPR039647">
    <property type="entry name" value="EF_hand_pair_protein_CML-like"/>
</dbReference>
<keyword evidence="6" id="KW-1185">Reference proteome</keyword>
<keyword evidence="1" id="KW-0479">Metal-binding</keyword>
<evidence type="ECO:0000259" key="4">
    <source>
        <dbReference type="PROSITE" id="PS50222"/>
    </source>
</evidence>
<sequence>MMNKCERVFNYFDKDRDGKLTPLELHRCIGSICGDLSLEEVQLVVAPLISSENGVLGMDELECLIESDNEEERIEDLKKTFRMYEMEGNECITPRSLKRMLSIMGESRSVDECVGMINRFDLNGDGVLSFDEFKIMMLS</sequence>
<dbReference type="FunFam" id="1.10.238.10:FF:000001">
    <property type="entry name" value="Calmodulin 1"/>
    <property type="match status" value="1"/>
</dbReference>
<dbReference type="CDD" id="cd00051">
    <property type="entry name" value="EFh"/>
    <property type="match status" value="1"/>
</dbReference>
<evidence type="ECO:0000313" key="5">
    <source>
        <dbReference type="EMBL" id="CAA2968671.1"/>
    </source>
</evidence>
<dbReference type="Gene3D" id="1.10.238.10">
    <property type="entry name" value="EF-hand"/>
    <property type="match status" value="2"/>
</dbReference>
<keyword evidence="3" id="KW-0106">Calcium</keyword>
<evidence type="ECO:0000256" key="1">
    <source>
        <dbReference type="ARBA" id="ARBA00022723"/>
    </source>
</evidence>
<dbReference type="InterPro" id="IPR018247">
    <property type="entry name" value="EF_Hand_1_Ca_BS"/>
</dbReference>
<evidence type="ECO:0000256" key="3">
    <source>
        <dbReference type="ARBA" id="ARBA00022837"/>
    </source>
</evidence>
<evidence type="ECO:0000313" key="6">
    <source>
        <dbReference type="Proteomes" id="UP000594638"/>
    </source>
</evidence>
<dbReference type="EMBL" id="CACTIH010001918">
    <property type="protein sequence ID" value="CAA2968671.1"/>
    <property type="molecule type" value="Genomic_DNA"/>
</dbReference>
<reference evidence="5 6" key="1">
    <citation type="submission" date="2019-12" db="EMBL/GenBank/DDBJ databases">
        <authorList>
            <person name="Alioto T."/>
            <person name="Alioto T."/>
            <person name="Gomez Garrido J."/>
        </authorList>
    </citation>
    <scope>NUCLEOTIDE SEQUENCE [LARGE SCALE GENOMIC DNA]</scope>
</reference>
<dbReference type="Pfam" id="PF13499">
    <property type="entry name" value="EF-hand_7"/>
    <property type="match status" value="1"/>
</dbReference>
<dbReference type="Pfam" id="PF13405">
    <property type="entry name" value="EF-hand_6"/>
    <property type="match status" value="1"/>
</dbReference>
<comment type="caution">
    <text evidence="5">The sequence shown here is derived from an EMBL/GenBank/DDBJ whole genome shotgun (WGS) entry which is preliminary data.</text>
</comment>
<dbReference type="GO" id="GO:0005509">
    <property type="term" value="F:calcium ion binding"/>
    <property type="evidence" value="ECO:0007669"/>
    <property type="project" value="InterPro"/>
</dbReference>
<organism evidence="5 6">
    <name type="scientific">Olea europaea subsp. europaea</name>
    <dbReference type="NCBI Taxonomy" id="158383"/>
    <lineage>
        <taxon>Eukaryota</taxon>
        <taxon>Viridiplantae</taxon>
        <taxon>Streptophyta</taxon>
        <taxon>Embryophyta</taxon>
        <taxon>Tracheophyta</taxon>
        <taxon>Spermatophyta</taxon>
        <taxon>Magnoliopsida</taxon>
        <taxon>eudicotyledons</taxon>
        <taxon>Gunneridae</taxon>
        <taxon>Pentapetalae</taxon>
        <taxon>asterids</taxon>
        <taxon>lamiids</taxon>
        <taxon>Lamiales</taxon>
        <taxon>Oleaceae</taxon>
        <taxon>Oleeae</taxon>
        <taxon>Olea</taxon>
    </lineage>
</organism>
<dbReference type="PROSITE" id="PS50222">
    <property type="entry name" value="EF_HAND_2"/>
    <property type="match status" value="3"/>
</dbReference>
<dbReference type="Gramene" id="OE9A020249T1">
    <property type="protein sequence ID" value="OE9A020249C1"/>
    <property type="gene ID" value="OE9A020249"/>
</dbReference>